<sequence>MNVLDSIFENDLDSSSNLKKEKVNSNELIENTIIDSTNNDAIYKVDDNNNTEINITNSVVDTGISNINAAESTIESKEEEIIKTETNNNTYDDIVDNTRNIDTVKNESITDRPDKRIKQNDSYRPSFRCKISFDVRHMTYSEYVEAHYDKMREKVWNENINPQSRNNTNSRMINNLPHPNMMNNPVGYFHHPPNQMMGMMPNQMPGSFYDMNYDSGRGHAGYFRGMGGRRGGFRGRG</sequence>
<dbReference type="EMBL" id="HBFD01003728">
    <property type="protein sequence ID" value="CAD8717619.1"/>
    <property type="molecule type" value="Transcribed_RNA"/>
</dbReference>
<gene>
    <name evidence="1" type="ORF">CNEB1095_LOCUS2434</name>
</gene>
<organism evidence="1">
    <name type="scientific">Chromulina nebulosa</name>
    <dbReference type="NCBI Taxonomy" id="96789"/>
    <lineage>
        <taxon>Eukaryota</taxon>
        <taxon>Sar</taxon>
        <taxon>Stramenopiles</taxon>
        <taxon>Ochrophyta</taxon>
        <taxon>Chrysophyceae</taxon>
        <taxon>Chromulinales</taxon>
        <taxon>Chromulinaceae</taxon>
        <taxon>Chromulina</taxon>
    </lineage>
</organism>
<proteinExistence type="predicted"/>
<accession>A0A7S0SYG8</accession>
<reference evidence="1" key="1">
    <citation type="submission" date="2021-01" db="EMBL/GenBank/DDBJ databases">
        <authorList>
            <person name="Corre E."/>
            <person name="Pelletier E."/>
            <person name="Niang G."/>
            <person name="Scheremetjew M."/>
            <person name="Finn R."/>
            <person name="Kale V."/>
            <person name="Holt S."/>
            <person name="Cochrane G."/>
            <person name="Meng A."/>
            <person name="Brown T."/>
            <person name="Cohen L."/>
        </authorList>
    </citation>
    <scope>NUCLEOTIDE SEQUENCE</scope>
    <source>
        <strain evidence="1">UTEXLB2642</strain>
    </source>
</reference>
<evidence type="ECO:0000313" key="1">
    <source>
        <dbReference type="EMBL" id="CAD8717619.1"/>
    </source>
</evidence>
<name>A0A7S0SYG8_9STRA</name>
<protein>
    <submittedName>
        <fullName evidence="1">Uncharacterized protein</fullName>
    </submittedName>
</protein>
<dbReference type="AlphaFoldDB" id="A0A7S0SYG8"/>